<dbReference type="PROSITE" id="PS00578">
    <property type="entry name" value="RIBOSOMAL_S6E"/>
    <property type="match status" value="1"/>
</dbReference>
<dbReference type="AlphaFoldDB" id="A0A075G539"/>
<keyword evidence="3 4" id="KW-0687">Ribonucleoprotein</keyword>
<dbReference type="GO" id="GO:0003735">
    <property type="term" value="F:structural constituent of ribosome"/>
    <property type="evidence" value="ECO:0007669"/>
    <property type="project" value="InterPro"/>
</dbReference>
<dbReference type="GO" id="GO:0005840">
    <property type="term" value="C:ribosome"/>
    <property type="evidence" value="ECO:0007669"/>
    <property type="project" value="UniProtKB-KW"/>
</dbReference>
<dbReference type="Pfam" id="PF01092">
    <property type="entry name" value="Ribosomal_S6e"/>
    <property type="match status" value="1"/>
</dbReference>
<organism evidence="5">
    <name type="scientific">uncultured marine group II/III euryarchaeote KM3_105_H04</name>
    <dbReference type="NCBI Taxonomy" id="1457848"/>
    <lineage>
        <taxon>Archaea</taxon>
        <taxon>Methanobacteriati</taxon>
        <taxon>Methanobacteriota</taxon>
        <taxon>environmental samples</taxon>
    </lineage>
</organism>
<accession>A0A075G539</accession>
<evidence type="ECO:0000256" key="2">
    <source>
        <dbReference type="ARBA" id="ARBA00022980"/>
    </source>
</evidence>
<name>A0A075G539_9EURY</name>
<dbReference type="InterPro" id="IPR001377">
    <property type="entry name" value="Ribosomal_eS6"/>
</dbReference>
<dbReference type="EMBL" id="KF900555">
    <property type="protein sequence ID" value="AIE99140.1"/>
    <property type="molecule type" value="Genomic_DNA"/>
</dbReference>
<protein>
    <recommendedName>
        <fullName evidence="4">Small ribosomal subunit protein eS6</fullName>
    </recommendedName>
</protein>
<dbReference type="PANTHER" id="PTHR11502">
    <property type="entry name" value="40S RIBOSOMAL PROTEIN S6"/>
    <property type="match status" value="1"/>
</dbReference>
<reference evidence="5" key="1">
    <citation type="journal article" date="2014" name="Genome Biol. Evol.">
        <title>Pangenome evidence for extensive interdomain horizontal transfer affecting lineage core and shell genes in uncultured planktonic thaumarchaeota and euryarchaeota.</title>
        <authorList>
            <person name="Deschamps P."/>
            <person name="Zivanovic Y."/>
            <person name="Moreira D."/>
            <person name="Rodriguez-Valera F."/>
            <person name="Lopez-Garcia P."/>
        </authorList>
    </citation>
    <scope>NUCLEOTIDE SEQUENCE</scope>
</reference>
<dbReference type="GO" id="GO:0006412">
    <property type="term" value="P:translation"/>
    <property type="evidence" value="ECO:0007669"/>
    <property type="project" value="UniProtKB-UniRule"/>
</dbReference>
<dbReference type="GO" id="GO:1990904">
    <property type="term" value="C:ribonucleoprotein complex"/>
    <property type="evidence" value="ECO:0007669"/>
    <property type="project" value="UniProtKB-KW"/>
</dbReference>
<sequence length="168" mass="18206">MMEVAAEQAFKAVINDTAPSSGGRAFGIDITGSNYNHFLGKRIGDTVDGMFVGEGDKSLSGYKLQITGGSDLTGRPMRPELAGGGIKSVLITAGTGYKGKRYVNKRGKIYRYKYDGIRKRRNLRGNVVSQDTRQINLKITEVGNRSLDAIFGLVDEAVPVEEPSGEEE</sequence>
<gene>
    <name evidence="5" type="primary">RP-S6e</name>
    <name evidence="5" type="synonym">RPS6</name>
    <name evidence="4" type="synonym">rps6e</name>
</gene>
<evidence type="ECO:0000313" key="5">
    <source>
        <dbReference type="EMBL" id="AIE99140.1"/>
    </source>
</evidence>
<keyword evidence="2 4" id="KW-0689">Ribosomal protein</keyword>
<comment type="similarity">
    <text evidence="1 4">Belongs to the eukaryotic ribosomal protein eS6 family.</text>
</comment>
<proteinExistence type="inferred from homology"/>
<dbReference type="InterPro" id="IPR018282">
    <property type="entry name" value="Ribosomal_eS6_CS"/>
</dbReference>
<evidence type="ECO:0000256" key="4">
    <source>
        <dbReference type="HAMAP-Rule" id="MF_00512"/>
    </source>
</evidence>
<dbReference type="HAMAP" id="MF_00512">
    <property type="entry name" value="Ribosomal_eS6"/>
    <property type="match status" value="1"/>
</dbReference>
<dbReference type="SMART" id="SM01405">
    <property type="entry name" value="Ribosomal_S6e"/>
    <property type="match status" value="1"/>
</dbReference>
<dbReference type="InterPro" id="IPR020924">
    <property type="entry name" value="Ribosomal_eS6_arc"/>
</dbReference>
<evidence type="ECO:0000256" key="3">
    <source>
        <dbReference type="ARBA" id="ARBA00023274"/>
    </source>
</evidence>
<evidence type="ECO:0000256" key="1">
    <source>
        <dbReference type="ARBA" id="ARBA00009312"/>
    </source>
</evidence>